<evidence type="ECO:0000256" key="5">
    <source>
        <dbReference type="ARBA" id="ARBA00023014"/>
    </source>
</evidence>
<dbReference type="SUPFAM" id="SSF102114">
    <property type="entry name" value="Radical SAM enzymes"/>
    <property type="match status" value="1"/>
</dbReference>
<gene>
    <name evidence="8" type="ORF">A2W41_03015</name>
</gene>
<dbReference type="SFLD" id="SFLDS00029">
    <property type="entry name" value="Radical_SAM"/>
    <property type="match status" value="1"/>
</dbReference>
<dbReference type="Gene3D" id="3.80.30.20">
    <property type="entry name" value="tm_1862 like domain"/>
    <property type="match status" value="1"/>
</dbReference>
<dbReference type="PANTHER" id="PTHR43409">
    <property type="entry name" value="ANAEROBIC MAGNESIUM-PROTOPORPHYRIN IX MONOMETHYL ESTER CYCLASE-RELATED"/>
    <property type="match status" value="1"/>
</dbReference>
<dbReference type="InterPro" id="IPR036724">
    <property type="entry name" value="Cobalamin-bd_sf"/>
</dbReference>
<evidence type="ECO:0000256" key="4">
    <source>
        <dbReference type="ARBA" id="ARBA00023004"/>
    </source>
</evidence>
<dbReference type="GO" id="GO:0031419">
    <property type="term" value="F:cobalamin binding"/>
    <property type="evidence" value="ECO:0007669"/>
    <property type="project" value="InterPro"/>
</dbReference>
<dbReference type="SMART" id="SM00729">
    <property type="entry name" value="Elp3"/>
    <property type="match status" value="1"/>
</dbReference>
<dbReference type="InterPro" id="IPR006638">
    <property type="entry name" value="Elp3/MiaA/NifB-like_rSAM"/>
</dbReference>
<protein>
    <submittedName>
        <fullName evidence="8">Uncharacterized protein</fullName>
    </submittedName>
</protein>
<feature type="domain" description="B12-binding" evidence="6">
    <location>
        <begin position="19"/>
        <end position="152"/>
    </location>
</feature>
<dbReference type="SUPFAM" id="SSF52242">
    <property type="entry name" value="Cobalamin (vitamin B12)-binding domain"/>
    <property type="match status" value="1"/>
</dbReference>
<evidence type="ECO:0000259" key="7">
    <source>
        <dbReference type="PROSITE" id="PS51918"/>
    </source>
</evidence>
<keyword evidence="2" id="KW-0949">S-adenosyl-L-methionine</keyword>
<dbReference type="CDD" id="cd01335">
    <property type="entry name" value="Radical_SAM"/>
    <property type="match status" value="1"/>
</dbReference>
<dbReference type="SFLD" id="SFLDG01123">
    <property type="entry name" value="methyltransferase_(Class_B)"/>
    <property type="match status" value="1"/>
</dbReference>
<comment type="cofactor">
    <cofactor evidence="1">
        <name>[4Fe-4S] cluster</name>
        <dbReference type="ChEBI" id="CHEBI:49883"/>
    </cofactor>
</comment>
<keyword evidence="3" id="KW-0479">Metal-binding</keyword>
<dbReference type="GO" id="GO:0046872">
    <property type="term" value="F:metal ion binding"/>
    <property type="evidence" value="ECO:0007669"/>
    <property type="project" value="UniProtKB-KW"/>
</dbReference>
<proteinExistence type="predicted"/>
<dbReference type="InterPro" id="IPR006158">
    <property type="entry name" value="Cobalamin-bd"/>
</dbReference>
<dbReference type="GO" id="GO:0003824">
    <property type="term" value="F:catalytic activity"/>
    <property type="evidence" value="ECO:0007669"/>
    <property type="project" value="InterPro"/>
</dbReference>
<reference evidence="8 9" key="1">
    <citation type="journal article" date="2016" name="Nat. Commun.">
        <title>Thousands of microbial genomes shed light on interconnected biogeochemical processes in an aquifer system.</title>
        <authorList>
            <person name="Anantharaman K."/>
            <person name="Brown C.T."/>
            <person name="Hug L.A."/>
            <person name="Sharon I."/>
            <person name="Castelle C.J."/>
            <person name="Probst A.J."/>
            <person name="Thomas B.C."/>
            <person name="Singh A."/>
            <person name="Wilkins M.J."/>
            <person name="Karaoz U."/>
            <person name="Brodie E.L."/>
            <person name="Williams K.H."/>
            <person name="Hubbard S.S."/>
            <person name="Banfield J.F."/>
        </authorList>
    </citation>
    <scope>NUCLEOTIDE SEQUENCE [LARGE SCALE GENOMIC DNA]</scope>
</reference>
<dbReference type="Pfam" id="PF02310">
    <property type="entry name" value="B12-binding"/>
    <property type="match status" value="1"/>
</dbReference>
<evidence type="ECO:0000256" key="2">
    <source>
        <dbReference type="ARBA" id="ARBA00022691"/>
    </source>
</evidence>
<dbReference type="InterPro" id="IPR007197">
    <property type="entry name" value="rSAM"/>
</dbReference>
<evidence type="ECO:0000313" key="9">
    <source>
        <dbReference type="Proteomes" id="UP000176700"/>
    </source>
</evidence>
<name>A0A1G2FX87_9BACT</name>
<dbReference type="PROSITE" id="PS51918">
    <property type="entry name" value="RADICAL_SAM"/>
    <property type="match status" value="1"/>
</dbReference>
<dbReference type="PROSITE" id="PS51332">
    <property type="entry name" value="B12_BINDING"/>
    <property type="match status" value="1"/>
</dbReference>
<evidence type="ECO:0000259" key="6">
    <source>
        <dbReference type="PROSITE" id="PS51332"/>
    </source>
</evidence>
<comment type="caution">
    <text evidence="8">The sequence shown here is derived from an EMBL/GenBank/DDBJ whole genome shotgun (WGS) entry which is preliminary data.</text>
</comment>
<dbReference type="Proteomes" id="UP000176700">
    <property type="component" value="Unassembled WGS sequence"/>
</dbReference>
<dbReference type="InterPro" id="IPR058240">
    <property type="entry name" value="rSAM_sf"/>
</dbReference>
<evidence type="ECO:0000313" key="8">
    <source>
        <dbReference type="EMBL" id="OGZ42689.1"/>
    </source>
</evidence>
<dbReference type="PANTHER" id="PTHR43409:SF16">
    <property type="entry name" value="SLR0320 PROTEIN"/>
    <property type="match status" value="1"/>
</dbReference>
<evidence type="ECO:0000256" key="3">
    <source>
        <dbReference type="ARBA" id="ARBA00022723"/>
    </source>
</evidence>
<dbReference type="Gene3D" id="3.40.50.280">
    <property type="entry name" value="Cobalamin-binding domain"/>
    <property type="match status" value="1"/>
</dbReference>
<organism evidence="8 9">
    <name type="scientific">Candidatus Ryanbacteria bacterium RIFCSPHIGHO2_01_45_13</name>
    <dbReference type="NCBI Taxonomy" id="1802112"/>
    <lineage>
        <taxon>Bacteria</taxon>
        <taxon>Candidatus Ryaniibacteriota</taxon>
    </lineage>
</organism>
<dbReference type="Pfam" id="PF04055">
    <property type="entry name" value="Radical_SAM"/>
    <property type="match status" value="1"/>
</dbReference>
<dbReference type="InterPro" id="IPR034466">
    <property type="entry name" value="Methyltransferase_Class_B"/>
</dbReference>
<accession>A0A1G2FX87</accession>
<dbReference type="GO" id="GO:0051539">
    <property type="term" value="F:4 iron, 4 sulfur cluster binding"/>
    <property type="evidence" value="ECO:0007669"/>
    <property type="project" value="UniProtKB-KW"/>
</dbReference>
<feature type="domain" description="Radical SAM core" evidence="7">
    <location>
        <begin position="208"/>
        <end position="430"/>
    </location>
</feature>
<dbReference type="InterPro" id="IPR023404">
    <property type="entry name" value="rSAM_horseshoe"/>
</dbReference>
<sequence length="516" mass="58700">MRKNVDLLFVYPPISVHERYASNVGNAGGNLAPIGIAQVAAFLREKGFTVDIIDAVIEGYTVDETMEKILELEPRAVGFSALTSNFYRAVAVAREMKKKVPHILTIMGGHHATLMPKEVIEENSCFDVLVRGEGEETAAELIGKYKNAGYDINKLLTKCKDIKGLCFREGNEVILNDPRPPIEDLDSLPFPARDLLPMDKYIPLPNQYKRKPVVNMVVIRGCAFNCSFCSATAVFGRAMRWSSPKRAVAEIKHVIKEYGAREISFWDDMMTANKQWIHDFSDLIIKEKLDITWTCYARVNTVDYELLKHMKDAGCWNIFFGYESGVQELLNNIDKRITLKQAEVATALCKQVGIEIRAAFMIALPGETPELAQKTIDFAKKLNPDYAQFSVTTPYPGTRLYDEVDKYGTMTKDFSEFHGWSAVFIPWGYKNSEEIEAVKRSAMRQFYLRPKYILGRIKAITSFEDIPRYWKGFIFVLGFSKVSFLSFLKEDILGFSKTGFFKIFKRKTKLQTNPGQ</sequence>
<keyword evidence="4" id="KW-0408">Iron</keyword>
<dbReference type="SFLD" id="SFLDG01082">
    <property type="entry name" value="B12-binding_domain_containing"/>
    <property type="match status" value="1"/>
</dbReference>
<keyword evidence="5" id="KW-0411">Iron-sulfur</keyword>
<dbReference type="AlphaFoldDB" id="A0A1G2FX87"/>
<evidence type="ECO:0000256" key="1">
    <source>
        <dbReference type="ARBA" id="ARBA00001966"/>
    </source>
</evidence>
<dbReference type="EMBL" id="MHNI01000014">
    <property type="protein sequence ID" value="OGZ42689.1"/>
    <property type="molecule type" value="Genomic_DNA"/>
</dbReference>
<dbReference type="GO" id="GO:0005829">
    <property type="term" value="C:cytosol"/>
    <property type="evidence" value="ECO:0007669"/>
    <property type="project" value="TreeGrafter"/>
</dbReference>
<dbReference type="CDD" id="cd02068">
    <property type="entry name" value="radical_SAM_B12_BD"/>
    <property type="match status" value="1"/>
</dbReference>
<dbReference type="InterPro" id="IPR051198">
    <property type="entry name" value="BchE-like"/>
</dbReference>